<sequence length="98" mass="10536">MYHVGSNSLENDEDTVEKGISEVATSDDTDNLESRPSPRGTDLSSMTLGPSILGRQSTHTLRIAKLILFNGRKPNKRANSDKVVAYGAAVPVSFFGVV</sequence>
<accession>A0ABR1IQA6</accession>
<comment type="caution">
    <text evidence="2">The sequence shown here is derived from an EMBL/GenBank/DDBJ whole genome shotgun (WGS) entry which is preliminary data.</text>
</comment>
<proteinExistence type="predicted"/>
<evidence type="ECO:0000313" key="3">
    <source>
        <dbReference type="Proteomes" id="UP001498398"/>
    </source>
</evidence>
<protein>
    <submittedName>
        <fullName evidence="2">Uncharacterized protein</fullName>
    </submittedName>
</protein>
<feature type="compositionally biased region" description="Polar residues" evidence="1">
    <location>
        <begin position="42"/>
        <end position="53"/>
    </location>
</feature>
<reference evidence="2 3" key="1">
    <citation type="submission" date="2024-01" db="EMBL/GenBank/DDBJ databases">
        <title>A draft genome for the cacao thread blight pathogen Marasmiellus scandens.</title>
        <authorList>
            <person name="Baruah I.K."/>
            <person name="Leung J."/>
            <person name="Bukari Y."/>
            <person name="Amoako-Attah I."/>
            <person name="Meinhardt L.W."/>
            <person name="Bailey B.A."/>
            <person name="Cohen S.P."/>
        </authorList>
    </citation>
    <scope>NUCLEOTIDE SEQUENCE [LARGE SCALE GENOMIC DNA]</scope>
    <source>
        <strain evidence="2 3">GH-19</strain>
    </source>
</reference>
<name>A0ABR1IQA6_9AGAR</name>
<organism evidence="2 3">
    <name type="scientific">Marasmiellus scandens</name>
    <dbReference type="NCBI Taxonomy" id="2682957"/>
    <lineage>
        <taxon>Eukaryota</taxon>
        <taxon>Fungi</taxon>
        <taxon>Dikarya</taxon>
        <taxon>Basidiomycota</taxon>
        <taxon>Agaricomycotina</taxon>
        <taxon>Agaricomycetes</taxon>
        <taxon>Agaricomycetidae</taxon>
        <taxon>Agaricales</taxon>
        <taxon>Marasmiineae</taxon>
        <taxon>Omphalotaceae</taxon>
        <taxon>Marasmiellus</taxon>
    </lineage>
</organism>
<evidence type="ECO:0000313" key="2">
    <source>
        <dbReference type="EMBL" id="KAK7438226.1"/>
    </source>
</evidence>
<dbReference type="Proteomes" id="UP001498398">
    <property type="component" value="Unassembled WGS sequence"/>
</dbReference>
<keyword evidence="3" id="KW-1185">Reference proteome</keyword>
<dbReference type="EMBL" id="JBANRG010000080">
    <property type="protein sequence ID" value="KAK7438226.1"/>
    <property type="molecule type" value="Genomic_DNA"/>
</dbReference>
<gene>
    <name evidence="2" type="ORF">VKT23_018157</name>
</gene>
<feature type="region of interest" description="Disordered" evidence="1">
    <location>
        <begin position="1"/>
        <end position="53"/>
    </location>
</feature>
<evidence type="ECO:0000256" key="1">
    <source>
        <dbReference type="SAM" id="MobiDB-lite"/>
    </source>
</evidence>